<feature type="compositionally biased region" description="Basic and acidic residues" evidence="4">
    <location>
        <begin position="16"/>
        <end position="32"/>
    </location>
</feature>
<dbReference type="PANTHER" id="PTHR33204:SF18">
    <property type="entry name" value="TRANSCRIPTIONAL REGULATORY PROTEIN"/>
    <property type="match status" value="1"/>
</dbReference>
<evidence type="ECO:0000259" key="5">
    <source>
        <dbReference type="PROSITE" id="PS51118"/>
    </source>
</evidence>
<evidence type="ECO:0000313" key="6">
    <source>
        <dbReference type="EMBL" id="SCG79928.1"/>
    </source>
</evidence>
<dbReference type="Proteomes" id="UP000198226">
    <property type="component" value="Chromosome I"/>
</dbReference>
<evidence type="ECO:0000256" key="2">
    <source>
        <dbReference type="ARBA" id="ARBA00023125"/>
    </source>
</evidence>
<reference evidence="7" key="1">
    <citation type="submission" date="2016-06" db="EMBL/GenBank/DDBJ databases">
        <authorList>
            <person name="Varghese N."/>
            <person name="Submissions Spin"/>
        </authorList>
    </citation>
    <scope>NUCLEOTIDE SEQUENCE [LARGE SCALE GENOMIC DNA]</scope>
    <source>
        <strain evidence="7">DSM 44983</strain>
    </source>
</reference>
<protein>
    <submittedName>
        <fullName evidence="6">Transcriptional regulator, HxlR family</fullName>
    </submittedName>
</protein>
<dbReference type="SUPFAM" id="SSF46785">
    <property type="entry name" value="Winged helix' DNA-binding domain"/>
    <property type="match status" value="1"/>
</dbReference>
<organism evidence="6 7">
    <name type="scientific">Micromonospora rifamycinica</name>
    <dbReference type="NCBI Taxonomy" id="291594"/>
    <lineage>
        <taxon>Bacteria</taxon>
        <taxon>Bacillati</taxon>
        <taxon>Actinomycetota</taxon>
        <taxon>Actinomycetes</taxon>
        <taxon>Micromonosporales</taxon>
        <taxon>Micromonosporaceae</taxon>
        <taxon>Micromonospora</taxon>
    </lineage>
</organism>
<sequence length="159" mass="17195">MSQEHGDGCADAADSGDGHTDAEASGDGHTDAEASGDGCAVGGREDGCTLREALDRVGGKWSIGILLAASPGPVRFSELERRVEGISRRMLTLTLRNLERDGLLHRRAYPTVPPKVEYRATPMAMELYEPLLALTAWAQRHRAAISEARATYDRGHDRP</sequence>
<proteinExistence type="predicted"/>
<dbReference type="GO" id="GO:0003677">
    <property type="term" value="F:DNA binding"/>
    <property type="evidence" value="ECO:0007669"/>
    <property type="project" value="UniProtKB-KW"/>
</dbReference>
<keyword evidence="7" id="KW-1185">Reference proteome</keyword>
<dbReference type="InterPro" id="IPR036388">
    <property type="entry name" value="WH-like_DNA-bd_sf"/>
</dbReference>
<dbReference type="PANTHER" id="PTHR33204">
    <property type="entry name" value="TRANSCRIPTIONAL REGULATOR, MARR FAMILY"/>
    <property type="match status" value="1"/>
</dbReference>
<accession>A0A1C5KB02</accession>
<keyword evidence="3" id="KW-0804">Transcription</keyword>
<evidence type="ECO:0000256" key="4">
    <source>
        <dbReference type="SAM" id="MobiDB-lite"/>
    </source>
</evidence>
<evidence type="ECO:0000256" key="1">
    <source>
        <dbReference type="ARBA" id="ARBA00023015"/>
    </source>
</evidence>
<evidence type="ECO:0000256" key="3">
    <source>
        <dbReference type="ARBA" id="ARBA00023163"/>
    </source>
</evidence>
<dbReference type="InterPro" id="IPR002577">
    <property type="entry name" value="HTH_HxlR"/>
</dbReference>
<dbReference type="PROSITE" id="PS51118">
    <property type="entry name" value="HTH_HXLR"/>
    <property type="match status" value="1"/>
</dbReference>
<evidence type="ECO:0000313" key="7">
    <source>
        <dbReference type="Proteomes" id="UP000198226"/>
    </source>
</evidence>
<dbReference type="EMBL" id="LT607752">
    <property type="protein sequence ID" value="SCG79928.1"/>
    <property type="molecule type" value="Genomic_DNA"/>
</dbReference>
<dbReference type="Pfam" id="PF01638">
    <property type="entry name" value="HxlR"/>
    <property type="match status" value="1"/>
</dbReference>
<feature type="region of interest" description="Disordered" evidence="4">
    <location>
        <begin position="1"/>
        <end position="42"/>
    </location>
</feature>
<dbReference type="AlphaFoldDB" id="A0A1C5KB02"/>
<dbReference type="InterPro" id="IPR036390">
    <property type="entry name" value="WH_DNA-bd_sf"/>
</dbReference>
<keyword evidence="1" id="KW-0805">Transcription regulation</keyword>
<name>A0A1C5KB02_9ACTN</name>
<feature type="domain" description="HTH hxlR-type" evidence="5">
    <location>
        <begin position="48"/>
        <end position="146"/>
    </location>
</feature>
<gene>
    <name evidence="6" type="ORF">GA0070623_4823</name>
</gene>
<keyword evidence="2" id="KW-0238">DNA-binding</keyword>
<dbReference type="Gene3D" id="1.10.10.10">
    <property type="entry name" value="Winged helix-like DNA-binding domain superfamily/Winged helix DNA-binding domain"/>
    <property type="match status" value="1"/>
</dbReference>